<evidence type="ECO:0000256" key="7">
    <source>
        <dbReference type="ARBA" id="ARBA00022833"/>
    </source>
</evidence>
<dbReference type="InterPro" id="IPR011324">
    <property type="entry name" value="Cytotoxic_necrot_fac-like_cat"/>
</dbReference>
<comment type="catalytic activity">
    <reaction evidence="8">
        <text>adenosine + H2O + H(+) = inosine + NH4(+)</text>
        <dbReference type="Rhea" id="RHEA:24408"/>
        <dbReference type="ChEBI" id="CHEBI:15377"/>
        <dbReference type="ChEBI" id="CHEBI:15378"/>
        <dbReference type="ChEBI" id="CHEBI:16335"/>
        <dbReference type="ChEBI" id="CHEBI:17596"/>
        <dbReference type="ChEBI" id="CHEBI:28938"/>
        <dbReference type="EC" id="3.5.4.4"/>
    </reaction>
    <physiologicalReaction direction="left-to-right" evidence="8">
        <dbReference type="Rhea" id="RHEA:24409"/>
    </physiologicalReaction>
</comment>
<dbReference type="GO" id="GO:0016787">
    <property type="term" value="F:hydrolase activity"/>
    <property type="evidence" value="ECO:0007669"/>
    <property type="project" value="UniProtKB-KW"/>
</dbReference>
<evidence type="ECO:0000256" key="9">
    <source>
        <dbReference type="ARBA" id="ARBA00048968"/>
    </source>
</evidence>
<dbReference type="Pfam" id="PF02578">
    <property type="entry name" value="Cu-oxidase_4"/>
    <property type="match status" value="1"/>
</dbReference>
<comment type="catalytic activity">
    <reaction evidence="1">
        <text>inosine + phosphate = alpha-D-ribose 1-phosphate + hypoxanthine</text>
        <dbReference type="Rhea" id="RHEA:27646"/>
        <dbReference type="ChEBI" id="CHEBI:17368"/>
        <dbReference type="ChEBI" id="CHEBI:17596"/>
        <dbReference type="ChEBI" id="CHEBI:43474"/>
        <dbReference type="ChEBI" id="CHEBI:57720"/>
        <dbReference type="EC" id="2.4.2.1"/>
    </reaction>
    <physiologicalReaction direction="left-to-right" evidence="1">
        <dbReference type="Rhea" id="RHEA:27647"/>
    </physiologicalReaction>
</comment>
<accession>A0A6N7XHQ2</accession>
<dbReference type="GO" id="GO:0005507">
    <property type="term" value="F:copper ion binding"/>
    <property type="evidence" value="ECO:0007669"/>
    <property type="project" value="TreeGrafter"/>
</dbReference>
<comment type="caution">
    <text evidence="12">The sequence shown here is derived from an EMBL/GenBank/DDBJ whole genome shotgun (WGS) entry which is preliminary data.</text>
</comment>
<evidence type="ECO:0000256" key="3">
    <source>
        <dbReference type="ARBA" id="ARBA00007353"/>
    </source>
</evidence>
<dbReference type="SUPFAM" id="SSF64438">
    <property type="entry name" value="CNF1/YfiH-like putative cysteine hydrolases"/>
    <property type="match status" value="1"/>
</dbReference>
<organism evidence="12 13">
    <name type="scientific">Mogibacterium kristiansenii</name>
    <dbReference type="NCBI Taxonomy" id="2606708"/>
    <lineage>
        <taxon>Bacteria</taxon>
        <taxon>Bacillati</taxon>
        <taxon>Bacillota</taxon>
        <taxon>Clostridia</taxon>
        <taxon>Peptostreptococcales</taxon>
        <taxon>Anaerovoracaceae</taxon>
        <taxon>Mogibacterium</taxon>
    </lineage>
</organism>
<keyword evidence="13" id="KW-1185">Reference proteome</keyword>
<comment type="catalytic activity">
    <reaction evidence="10">
        <text>S-methyl-5'-thioadenosine + phosphate = 5-(methylsulfanyl)-alpha-D-ribose 1-phosphate + adenine</text>
        <dbReference type="Rhea" id="RHEA:11852"/>
        <dbReference type="ChEBI" id="CHEBI:16708"/>
        <dbReference type="ChEBI" id="CHEBI:17509"/>
        <dbReference type="ChEBI" id="CHEBI:43474"/>
        <dbReference type="ChEBI" id="CHEBI:58533"/>
        <dbReference type="EC" id="2.4.2.28"/>
    </reaction>
    <physiologicalReaction direction="left-to-right" evidence="10">
        <dbReference type="Rhea" id="RHEA:11853"/>
    </physiologicalReaction>
</comment>
<evidence type="ECO:0000256" key="10">
    <source>
        <dbReference type="ARBA" id="ARBA00049893"/>
    </source>
</evidence>
<reference evidence="12 13" key="1">
    <citation type="submission" date="2019-08" db="EMBL/GenBank/DDBJ databases">
        <title>In-depth cultivation of the pig gut microbiome towards novel bacterial diversity and tailored functional studies.</title>
        <authorList>
            <person name="Wylensek D."/>
            <person name="Hitch T.C.A."/>
            <person name="Clavel T."/>
        </authorList>
    </citation>
    <scope>NUCLEOTIDE SEQUENCE [LARGE SCALE GENOMIC DNA]</scope>
    <source>
        <strain evidence="12 13">WCA-MUC-591-APC-4B</strain>
    </source>
</reference>
<keyword evidence="4" id="KW-0808">Transferase</keyword>
<comment type="catalytic activity">
    <reaction evidence="9">
        <text>adenosine + phosphate = alpha-D-ribose 1-phosphate + adenine</text>
        <dbReference type="Rhea" id="RHEA:27642"/>
        <dbReference type="ChEBI" id="CHEBI:16335"/>
        <dbReference type="ChEBI" id="CHEBI:16708"/>
        <dbReference type="ChEBI" id="CHEBI:43474"/>
        <dbReference type="ChEBI" id="CHEBI:57720"/>
        <dbReference type="EC" id="2.4.2.1"/>
    </reaction>
    <physiologicalReaction direction="left-to-right" evidence="9">
        <dbReference type="Rhea" id="RHEA:27643"/>
    </physiologicalReaction>
</comment>
<dbReference type="Proteomes" id="UP000469424">
    <property type="component" value="Unassembled WGS sequence"/>
</dbReference>
<evidence type="ECO:0000313" key="13">
    <source>
        <dbReference type="Proteomes" id="UP000469424"/>
    </source>
</evidence>
<dbReference type="NCBIfam" id="TIGR00726">
    <property type="entry name" value="peptidoglycan editing factor PgeF"/>
    <property type="match status" value="1"/>
</dbReference>
<evidence type="ECO:0000256" key="11">
    <source>
        <dbReference type="RuleBase" id="RU361274"/>
    </source>
</evidence>
<evidence type="ECO:0000256" key="4">
    <source>
        <dbReference type="ARBA" id="ARBA00022679"/>
    </source>
</evidence>
<evidence type="ECO:0000313" key="12">
    <source>
        <dbReference type="EMBL" id="MST70444.1"/>
    </source>
</evidence>
<evidence type="ECO:0000256" key="1">
    <source>
        <dbReference type="ARBA" id="ARBA00000553"/>
    </source>
</evidence>
<keyword evidence="5" id="KW-0479">Metal-binding</keyword>
<keyword evidence="6" id="KW-0378">Hydrolase</keyword>
<evidence type="ECO:0000256" key="5">
    <source>
        <dbReference type="ARBA" id="ARBA00022723"/>
    </source>
</evidence>
<dbReference type="EMBL" id="VUNA01000005">
    <property type="protein sequence ID" value="MST70444.1"/>
    <property type="molecule type" value="Genomic_DNA"/>
</dbReference>
<dbReference type="AlphaFoldDB" id="A0A6N7XHQ2"/>
<dbReference type="InterPro" id="IPR038371">
    <property type="entry name" value="Cu_polyphenol_OxRdtase_sf"/>
</dbReference>
<dbReference type="InterPro" id="IPR003730">
    <property type="entry name" value="Cu_polyphenol_OxRdtase"/>
</dbReference>
<sequence length="345" mass="38716">MPSGCRPRRKPAGAIRRRCCPSRALMRQNPMIGPSPRWIRISTTKWGSGWSRPTGLKRTVGGIPLREFTSLWNGSRPWIINRNRKGLLFFMNFNDYSDDIVFGFNTRTGGVSTGVYDSMNLSLTLPDDPEDVMKNYEIWCRDLGVRMQDLVIGLQTHTNNVVRVDERNKGQGLFRTRMKDVDGMVTNVPGVALVTYHADCTPVYLYDPVKKAIGMVHAGWRGTVKEIAGAAVRKLQTEFGTEPADLVAMIGPCISKEYFECDRDVVDAVRAMNIPAEEMISYDTVKNKYHVSIAGVNRLVLEAAGVPGDHIDMQDRCTYGNPSLFFSHRRDGLKRGGHCALLMLR</sequence>
<gene>
    <name evidence="12" type="primary">pgeF</name>
    <name evidence="12" type="ORF">FYJ65_03670</name>
</gene>
<comment type="similarity">
    <text evidence="3 11">Belongs to the purine nucleoside phosphorylase YfiH/LACC1 family.</text>
</comment>
<evidence type="ECO:0000256" key="2">
    <source>
        <dbReference type="ARBA" id="ARBA00003215"/>
    </source>
</evidence>
<dbReference type="Gene3D" id="3.60.140.10">
    <property type="entry name" value="CNF1/YfiH-like putative cysteine hydrolases"/>
    <property type="match status" value="1"/>
</dbReference>
<dbReference type="GO" id="GO:0017061">
    <property type="term" value="F:S-methyl-5-thioadenosine phosphorylase activity"/>
    <property type="evidence" value="ECO:0007669"/>
    <property type="project" value="UniProtKB-EC"/>
</dbReference>
<protein>
    <recommendedName>
        <fullName evidence="11">Purine nucleoside phosphorylase</fullName>
    </recommendedName>
</protein>
<keyword evidence="7" id="KW-0862">Zinc</keyword>
<name>A0A6N7XHQ2_9FIRM</name>
<dbReference type="CDD" id="cd16833">
    <property type="entry name" value="YfiH"/>
    <property type="match status" value="1"/>
</dbReference>
<evidence type="ECO:0000256" key="6">
    <source>
        <dbReference type="ARBA" id="ARBA00022801"/>
    </source>
</evidence>
<dbReference type="PANTHER" id="PTHR30616">
    <property type="entry name" value="UNCHARACTERIZED PROTEIN YFIH"/>
    <property type="match status" value="1"/>
</dbReference>
<evidence type="ECO:0000256" key="8">
    <source>
        <dbReference type="ARBA" id="ARBA00047989"/>
    </source>
</evidence>
<comment type="function">
    <text evidence="2">Purine nucleoside enzyme that catalyzes the phosphorolysis of adenosine and inosine nucleosides, yielding D-ribose 1-phosphate and the respective free bases, adenine and hypoxanthine. Also catalyzes the phosphorolysis of S-methyl-5'-thioadenosine into adenine and S-methyl-5-thio-alpha-D-ribose 1-phosphate. Also has adenosine deaminase activity.</text>
</comment>
<proteinExistence type="inferred from homology"/>
<dbReference type="PANTHER" id="PTHR30616:SF2">
    <property type="entry name" value="PURINE NUCLEOSIDE PHOSPHORYLASE LACC1"/>
    <property type="match status" value="1"/>
</dbReference>